<evidence type="ECO:0000259" key="1">
    <source>
        <dbReference type="Pfam" id="PF24924"/>
    </source>
</evidence>
<gene>
    <name evidence="2" type="ORF">CR513_49703</name>
</gene>
<accession>A0A371EY98</accession>
<organism evidence="2 3">
    <name type="scientific">Mucuna pruriens</name>
    <name type="common">Velvet bean</name>
    <name type="synonym">Dolichos pruriens</name>
    <dbReference type="NCBI Taxonomy" id="157652"/>
    <lineage>
        <taxon>Eukaryota</taxon>
        <taxon>Viridiplantae</taxon>
        <taxon>Streptophyta</taxon>
        <taxon>Embryophyta</taxon>
        <taxon>Tracheophyta</taxon>
        <taxon>Spermatophyta</taxon>
        <taxon>Magnoliopsida</taxon>
        <taxon>eudicotyledons</taxon>
        <taxon>Gunneridae</taxon>
        <taxon>Pentapetalae</taxon>
        <taxon>rosids</taxon>
        <taxon>fabids</taxon>
        <taxon>Fabales</taxon>
        <taxon>Fabaceae</taxon>
        <taxon>Papilionoideae</taxon>
        <taxon>50 kb inversion clade</taxon>
        <taxon>NPAAA clade</taxon>
        <taxon>indigoferoid/millettioid clade</taxon>
        <taxon>Phaseoleae</taxon>
        <taxon>Mucuna</taxon>
    </lineage>
</organism>
<evidence type="ECO:0000313" key="3">
    <source>
        <dbReference type="Proteomes" id="UP000257109"/>
    </source>
</evidence>
<reference evidence="2" key="1">
    <citation type="submission" date="2018-05" db="EMBL/GenBank/DDBJ databases">
        <title>Draft genome of Mucuna pruriens seed.</title>
        <authorList>
            <person name="Nnadi N.E."/>
            <person name="Vos R."/>
            <person name="Hasami M.H."/>
            <person name="Devisetty U.K."/>
            <person name="Aguiy J.C."/>
        </authorList>
    </citation>
    <scope>NUCLEOTIDE SEQUENCE [LARGE SCALE GENOMIC DNA]</scope>
    <source>
        <strain evidence="2">JCA_2017</strain>
    </source>
</reference>
<dbReference type="InterPro" id="IPR056647">
    <property type="entry name" value="DUF7745"/>
</dbReference>
<dbReference type="AlphaFoldDB" id="A0A371EY98"/>
<sequence>MEVKKGRNDVEGLPQSYLEERMKCYREEGDWQAVVDILGLLIYGIILFPHLEDYVDLAAIDVFLAVRYKNENPVPAILADTYYTLHYCLDNLRCYIHILYLWMIAHCCPGKCKIGCPIEDYKWGCIKTMIGQEWIHHLMEVSEGTIRWYPKWNERETFIASCRKSPNVPLMGTQGCSNYNPILTLRQNGYLIMTPPTKRLTTPLLYEGDQSVDQEAMEPRQIERNGLPFERIQQDGKTGSMPETPDPPIVRELEKMLKNVETKRKVLKRKLINAIALQGETQEVIKE</sequence>
<comment type="caution">
    <text evidence="2">The sequence shown here is derived from an EMBL/GenBank/DDBJ whole genome shotgun (WGS) entry which is preliminary data.</text>
</comment>
<dbReference type="EMBL" id="QJKJ01011504">
    <property type="protein sequence ID" value="RDX70996.1"/>
    <property type="molecule type" value="Genomic_DNA"/>
</dbReference>
<name>A0A371EY98_MUCPR</name>
<dbReference type="OrthoDB" id="1396996at2759"/>
<dbReference type="PANTHER" id="PTHR48154">
    <property type="entry name" value="PROTEIN, PUTATIVE-RELATED"/>
    <property type="match status" value="1"/>
</dbReference>
<evidence type="ECO:0000313" key="2">
    <source>
        <dbReference type="EMBL" id="RDX70996.1"/>
    </source>
</evidence>
<feature type="domain" description="DUF7745" evidence="1">
    <location>
        <begin position="6"/>
        <end position="210"/>
    </location>
</feature>
<dbReference type="PANTHER" id="PTHR48154:SF1">
    <property type="entry name" value="PROTEIN, PUTATIVE-RELATED"/>
    <property type="match status" value="1"/>
</dbReference>
<protein>
    <recommendedName>
        <fullName evidence="1">DUF7745 domain-containing protein</fullName>
    </recommendedName>
</protein>
<dbReference type="Pfam" id="PF24924">
    <property type="entry name" value="DUF7745"/>
    <property type="match status" value="1"/>
</dbReference>
<proteinExistence type="predicted"/>
<feature type="non-terminal residue" evidence="2">
    <location>
        <position position="1"/>
    </location>
</feature>
<keyword evidence="3" id="KW-1185">Reference proteome</keyword>
<dbReference type="Proteomes" id="UP000257109">
    <property type="component" value="Unassembled WGS sequence"/>
</dbReference>